<proteinExistence type="predicted"/>
<dbReference type="EMBL" id="CP093343">
    <property type="protein sequence ID" value="WOG83177.1"/>
    <property type="molecule type" value="Genomic_DNA"/>
</dbReference>
<feature type="region of interest" description="Disordered" evidence="2">
    <location>
        <begin position="160"/>
        <end position="181"/>
    </location>
</feature>
<feature type="coiled-coil region" evidence="1">
    <location>
        <begin position="35"/>
        <end position="83"/>
    </location>
</feature>
<protein>
    <submittedName>
        <fullName evidence="3">Uncharacterized protein</fullName>
    </submittedName>
</protein>
<keyword evidence="4" id="KW-1185">Reference proteome</keyword>
<evidence type="ECO:0000313" key="3">
    <source>
        <dbReference type="EMBL" id="WOG83177.1"/>
    </source>
</evidence>
<dbReference type="Proteomes" id="UP000077755">
    <property type="component" value="Chromosome 1"/>
</dbReference>
<gene>
    <name evidence="3" type="ORF">DCAR_0102351</name>
</gene>
<evidence type="ECO:0000313" key="4">
    <source>
        <dbReference type="Proteomes" id="UP000077755"/>
    </source>
</evidence>
<name>A0AAF1AJW2_DAUCS</name>
<dbReference type="KEGG" id="dcr:108210940"/>
<reference evidence="3" key="1">
    <citation type="journal article" date="2016" name="Nat. Genet.">
        <title>A high-quality carrot genome assembly provides new insights into carotenoid accumulation and asterid genome evolution.</title>
        <authorList>
            <person name="Iorizzo M."/>
            <person name="Ellison S."/>
            <person name="Senalik D."/>
            <person name="Zeng P."/>
            <person name="Satapoomin P."/>
            <person name="Huang J."/>
            <person name="Bowman M."/>
            <person name="Iovene M."/>
            <person name="Sanseverino W."/>
            <person name="Cavagnaro P."/>
            <person name="Yildiz M."/>
            <person name="Macko-Podgorni A."/>
            <person name="Moranska E."/>
            <person name="Grzebelus E."/>
            <person name="Grzebelus D."/>
            <person name="Ashrafi H."/>
            <person name="Zheng Z."/>
            <person name="Cheng S."/>
            <person name="Spooner D."/>
            <person name="Van Deynze A."/>
            <person name="Simon P."/>
        </authorList>
    </citation>
    <scope>NUCLEOTIDE SEQUENCE</scope>
    <source>
        <tissue evidence="3">Leaf</tissue>
    </source>
</reference>
<organism evidence="3 4">
    <name type="scientific">Daucus carota subsp. sativus</name>
    <name type="common">Carrot</name>
    <dbReference type="NCBI Taxonomy" id="79200"/>
    <lineage>
        <taxon>Eukaryota</taxon>
        <taxon>Viridiplantae</taxon>
        <taxon>Streptophyta</taxon>
        <taxon>Embryophyta</taxon>
        <taxon>Tracheophyta</taxon>
        <taxon>Spermatophyta</taxon>
        <taxon>Magnoliopsida</taxon>
        <taxon>eudicotyledons</taxon>
        <taxon>Gunneridae</taxon>
        <taxon>Pentapetalae</taxon>
        <taxon>asterids</taxon>
        <taxon>campanulids</taxon>
        <taxon>Apiales</taxon>
        <taxon>Apiaceae</taxon>
        <taxon>Apioideae</taxon>
        <taxon>Scandiceae</taxon>
        <taxon>Daucinae</taxon>
        <taxon>Daucus</taxon>
        <taxon>Daucus sect. Daucus</taxon>
    </lineage>
</organism>
<accession>A0AAF1AJW2</accession>
<evidence type="ECO:0000256" key="2">
    <source>
        <dbReference type="SAM" id="MobiDB-lite"/>
    </source>
</evidence>
<dbReference type="AlphaFoldDB" id="A0AAF1AJW2"/>
<sequence>MEVDEIDVLGSQALATADACFQAALHQTRAWKKQAREHKKATKALKARLKDLRIKHMEQEELLRKTQAELVEAREDRETIIDKYMDSEAFQQLLVQHDDLLYRKYYNDGWNDALKEVNRRHPGLFNPKVDFPCPLDLIPATQPTSGGGQSPRFAADPRILSSTRSLLRGEPSEASDDKTSF</sequence>
<keyword evidence="1" id="KW-0175">Coiled coil</keyword>
<reference evidence="3" key="2">
    <citation type="submission" date="2022-03" db="EMBL/GenBank/DDBJ databases">
        <title>Draft title - Genomic analysis of global carrot germplasm unveils the trajectory of domestication and the origin of high carotenoid orange carrot.</title>
        <authorList>
            <person name="Iorizzo M."/>
            <person name="Ellison S."/>
            <person name="Senalik D."/>
            <person name="Macko-Podgorni A."/>
            <person name="Grzebelus D."/>
            <person name="Bostan H."/>
            <person name="Rolling W."/>
            <person name="Curaba J."/>
            <person name="Simon P."/>
        </authorList>
    </citation>
    <scope>NUCLEOTIDE SEQUENCE</scope>
    <source>
        <tissue evidence="3">Leaf</tissue>
    </source>
</reference>
<evidence type="ECO:0000256" key="1">
    <source>
        <dbReference type="SAM" id="Coils"/>
    </source>
</evidence>